<dbReference type="Proteomes" id="UP000821837">
    <property type="component" value="Unassembled WGS sequence"/>
</dbReference>
<dbReference type="VEuPathDB" id="VectorBase:RSAN_052051"/>
<evidence type="ECO:0000256" key="2">
    <source>
        <dbReference type="SAM" id="Phobius"/>
    </source>
</evidence>
<sequence length="174" mass="18956">MRELTRPKNRPQGSQVAAALPKEPVDAESQASLCTLKSSAQQNNASRVTSGVGSPSCAELLPGFVAIDSWDAVQANTYLVLGHGPYQRRVLTCGMVSVTVALFHYLAYRLIGRQVDHWCMAPDNLKFLSAAAWKNLSVPIEADGSYSRCTMYNPPVPVPIFLAVFFPLLAIPTY</sequence>
<comment type="caution">
    <text evidence="3">The sequence shown here is derived from an EMBL/GenBank/DDBJ whole genome shotgun (WGS) entry which is preliminary data.</text>
</comment>
<organism evidence="3 4">
    <name type="scientific">Rhipicephalus sanguineus</name>
    <name type="common">Brown dog tick</name>
    <name type="synonym">Ixodes sanguineus</name>
    <dbReference type="NCBI Taxonomy" id="34632"/>
    <lineage>
        <taxon>Eukaryota</taxon>
        <taxon>Metazoa</taxon>
        <taxon>Ecdysozoa</taxon>
        <taxon>Arthropoda</taxon>
        <taxon>Chelicerata</taxon>
        <taxon>Arachnida</taxon>
        <taxon>Acari</taxon>
        <taxon>Parasitiformes</taxon>
        <taxon>Ixodida</taxon>
        <taxon>Ixodoidea</taxon>
        <taxon>Ixodidae</taxon>
        <taxon>Rhipicephalinae</taxon>
        <taxon>Rhipicephalus</taxon>
        <taxon>Rhipicephalus</taxon>
    </lineage>
</organism>
<name>A0A9D4SX92_RHISA</name>
<keyword evidence="2" id="KW-0472">Membrane</keyword>
<reference evidence="3" key="1">
    <citation type="journal article" date="2020" name="Cell">
        <title>Large-Scale Comparative Analyses of Tick Genomes Elucidate Their Genetic Diversity and Vector Capacities.</title>
        <authorList>
            <consortium name="Tick Genome and Microbiome Consortium (TIGMIC)"/>
            <person name="Jia N."/>
            <person name="Wang J."/>
            <person name="Shi W."/>
            <person name="Du L."/>
            <person name="Sun Y."/>
            <person name="Zhan W."/>
            <person name="Jiang J.F."/>
            <person name="Wang Q."/>
            <person name="Zhang B."/>
            <person name="Ji P."/>
            <person name="Bell-Sakyi L."/>
            <person name="Cui X.M."/>
            <person name="Yuan T.T."/>
            <person name="Jiang B.G."/>
            <person name="Yang W.F."/>
            <person name="Lam T.T."/>
            <person name="Chang Q.C."/>
            <person name="Ding S.J."/>
            <person name="Wang X.J."/>
            <person name="Zhu J.G."/>
            <person name="Ruan X.D."/>
            <person name="Zhao L."/>
            <person name="Wei J.T."/>
            <person name="Ye R.Z."/>
            <person name="Que T.C."/>
            <person name="Du C.H."/>
            <person name="Zhou Y.H."/>
            <person name="Cheng J.X."/>
            <person name="Dai P.F."/>
            <person name="Guo W.B."/>
            <person name="Han X.H."/>
            <person name="Huang E.J."/>
            <person name="Li L.F."/>
            <person name="Wei W."/>
            <person name="Gao Y.C."/>
            <person name="Liu J.Z."/>
            <person name="Shao H.Z."/>
            <person name="Wang X."/>
            <person name="Wang C.C."/>
            <person name="Yang T.C."/>
            <person name="Huo Q.B."/>
            <person name="Li W."/>
            <person name="Chen H.Y."/>
            <person name="Chen S.E."/>
            <person name="Zhou L.G."/>
            <person name="Ni X.B."/>
            <person name="Tian J.H."/>
            <person name="Sheng Y."/>
            <person name="Liu T."/>
            <person name="Pan Y.S."/>
            <person name="Xia L.Y."/>
            <person name="Li J."/>
            <person name="Zhao F."/>
            <person name="Cao W.C."/>
        </authorList>
    </citation>
    <scope>NUCLEOTIDE SEQUENCE</scope>
    <source>
        <strain evidence="3">Rsan-2018</strain>
    </source>
</reference>
<keyword evidence="2" id="KW-0812">Transmembrane</keyword>
<accession>A0A9D4SX92</accession>
<proteinExistence type="predicted"/>
<evidence type="ECO:0000256" key="1">
    <source>
        <dbReference type="SAM" id="MobiDB-lite"/>
    </source>
</evidence>
<keyword evidence="4" id="KW-1185">Reference proteome</keyword>
<evidence type="ECO:0000313" key="3">
    <source>
        <dbReference type="EMBL" id="KAH7957262.1"/>
    </source>
</evidence>
<feature type="transmembrane region" description="Helical" evidence="2">
    <location>
        <begin position="156"/>
        <end position="173"/>
    </location>
</feature>
<dbReference type="AlphaFoldDB" id="A0A9D4SX92"/>
<reference evidence="3" key="2">
    <citation type="submission" date="2021-09" db="EMBL/GenBank/DDBJ databases">
        <authorList>
            <person name="Jia N."/>
            <person name="Wang J."/>
            <person name="Shi W."/>
            <person name="Du L."/>
            <person name="Sun Y."/>
            <person name="Zhan W."/>
            <person name="Jiang J."/>
            <person name="Wang Q."/>
            <person name="Zhang B."/>
            <person name="Ji P."/>
            <person name="Sakyi L.B."/>
            <person name="Cui X."/>
            <person name="Yuan T."/>
            <person name="Jiang B."/>
            <person name="Yang W."/>
            <person name="Lam T.T.-Y."/>
            <person name="Chang Q."/>
            <person name="Ding S."/>
            <person name="Wang X."/>
            <person name="Zhu J."/>
            <person name="Ruan X."/>
            <person name="Zhao L."/>
            <person name="Wei J."/>
            <person name="Que T."/>
            <person name="Du C."/>
            <person name="Cheng J."/>
            <person name="Dai P."/>
            <person name="Han X."/>
            <person name="Huang E."/>
            <person name="Gao Y."/>
            <person name="Liu J."/>
            <person name="Shao H."/>
            <person name="Ye R."/>
            <person name="Li L."/>
            <person name="Wei W."/>
            <person name="Wang X."/>
            <person name="Wang C."/>
            <person name="Huo Q."/>
            <person name="Li W."/>
            <person name="Guo W."/>
            <person name="Chen H."/>
            <person name="Chen S."/>
            <person name="Zhou L."/>
            <person name="Zhou L."/>
            <person name="Ni X."/>
            <person name="Tian J."/>
            <person name="Zhou Y."/>
            <person name="Sheng Y."/>
            <person name="Liu T."/>
            <person name="Pan Y."/>
            <person name="Xia L."/>
            <person name="Li J."/>
            <person name="Zhao F."/>
            <person name="Cao W."/>
        </authorList>
    </citation>
    <scope>NUCLEOTIDE SEQUENCE</scope>
    <source>
        <strain evidence="3">Rsan-2018</strain>
        <tissue evidence="3">Larvae</tissue>
    </source>
</reference>
<dbReference type="EMBL" id="JABSTV010001250">
    <property type="protein sequence ID" value="KAH7957262.1"/>
    <property type="molecule type" value="Genomic_DNA"/>
</dbReference>
<gene>
    <name evidence="3" type="ORF">HPB52_016785</name>
</gene>
<feature type="transmembrane region" description="Helical" evidence="2">
    <location>
        <begin position="90"/>
        <end position="108"/>
    </location>
</feature>
<evidence type="ECO:0000313" key="4">
    <source>
        <dbReference type="Proteomes" id="UP000821837"/>
    </source>
</evidence>
<protein>
    <submittedName>
        <fullName evidence="3">Uncharacterized protein</fullName>
    </submittedName>
</protein>
<feature type="region of interest" description="Disordered" evidence="1">
    <location>
        <begin position="1"/>
        <end position="24"/>
    </location>
</feature>
<keyword evidence="2" id="KW-1133">Transmembrane helix</keyword>